<dbReference type="Pfam" id="PF02738">
    <property type="entry name" value="MoCoBD_1"/>
    <property type="match status" value="1"/>
</dbReference>
<dbReference type="Gene3D" id="3.30.365.10">
    <property type="entry name" value="Aldehyde oxidase/xanthine dehydrogenase, molybdopterin binding domain"/>
    <property type="match status" value="4"/>
</dbReference>
<evidence type="ECO:0000259" key="4">
    <source>
        <dbReference type="Pfam" id="PF20256"/>
    </source>
</evidence>
<accession>A0A644YE93</accession>
<feature type="domain" description="Aldehyde oxidase/xanthine dehydrogenase first molybdopterin binding" evidence="3">
    <location>
        <begin position="117"/>
        <end position="341"/>
    </location>
</feature>
<dbReference type="EMBL" id="VSSQ01004819">
    <property type="protein sequence ID" value="MPM26760.1"/>
    <property type="molecule type" value="Genomic_DNA"/>
</dbReference>
<dbReference type="InterPro" id="IPR046867">
    <property type="entry name" value="AldOxase/xan_DH_MoCoBD2"/>
</dbReference>
<proteinExistence type="predicted"/>
<feature type="domain" description="Aldehyde oxidase/xanthine dehydrogenase second molybdopterin binding" evidence="4">
    <location>
        <begin position="377"/>
        <end position="503"/>
    </location>
</feature>
<organism evidence="5">
    <name type="scientific">bioreactor metagenome</name>
    <dbReference type="NCBI Taxonomy" id="1076179"/>
    <lineage>
        <taxon>unclassified sequences</taxon>
        <taxon>metagenomes</taxon>
        <taxon>ecological metagenomes</taxon>
    </lineage>
</organism>
<dbReference type="PANTHER" id="PTHR11908:SF132">
    <property type="entry name" value="ALDEHYDE OXIDASE 1-RELATED"/>
    <property type="match status" value="1"/>
</dbReference>
<reference evidence="5" key="1">
    <citation type="submission" date="2019-08" db="EMBL/GenBank/DDBJ databases">
        <authorList>
            <person name="Kucharzyk K."/>
            <person name="Murdoch R.W."/>
            <person name="Higgins S."/>
            <person name="Loffler F."/>
        </authorList>
    </citation>
    <scope>NUCLEOTIDE SEQUENCE</scope>
</reference>
<dbReference type="GO" id="GO:0005506">
    <property type="term" value="F:iron ion binding"/>
    <property type="evidence" value="ECO:0007669"/>
    <property type="project" value="InterPro"/>
</dbReference>
<dbReference type="SUPFAM" id="SSF54665">
    <property type="entry name" value="CO dehydrogenase molybdoprotein N-domain-like"/>
    <property type="match status" value="1"/>
</dbReference>
<dbReference type="InterPro" id="IPR008274">
    <property type="entry name" value="AldOxase/xan_DH_MoCoBD1"/>
</dbReference>
<gene>
    <name evidence="5" type="ORF">SDC9_73265</name>
</gene>
<dbReference type="Pfam" id="PF20256">
    <property type="entry name" value="MoCoBD_2"/>
    <property type="match status" value="1"/>
</dbReference>
<protein>
    <submittedName>
        <fullName evidence="5">Uncharacterized protein</fullName>
    </submittedName>
</protein>
<evidence type="ECO:0000313" key="5">
    <source>
        <dbReference type="EMBL" id="MPM26760.1"/>
    </source>
</evidence>
<dbReference type="SUPFAM" id="SSF56003">
    <property type="entry name" value="Molybdenum cofactor-binding domain"/>
    <property type="match status" value="1"/>
</dbReference>
<dbReference type="InterPro" id="IPR036856">
    <property type="entry name" value="Ald_Oxase/Xan_DH_a/b_sf"/>
</dbReference>
<dbReference type="GO" id="GO:0016491">
    <property type="term" value="F:oxidoreductase activity"/>
    <property type="evidence" value="ECO:0007669"/>
    <property type="project" value="UniProtKB-KW"/>
</dbReference>
<evidence type="ECO:0000256" key="1">
    <source>
        <dbReference type="ARBA" id="ARBA00022505"/>
    </source>
</evidence>
<sequence length="653" mass="71857">MAEKKPSAGKVTMLHGLVITSSVDAGRIEEIILPELDNNFVLVSTRDIPGTNRVRVLDSAVPLLTSSTISYHRQPVLALFGYDSESVQLKAREINISYQLPSSDQGGMPVIESTPYTYHYGSLETATSEKGLETLERTYRFSGSDYQSNTRTRINVEMEGDVLHIYTPTQWPSHVRETVSDTTGIPKRKIIIHRLPFYAPHDEMLLAPSSLSSIAAIACIKGECPVELLCKIESSRPELTIQRKSWYLADGRVHAESIEVQVNQGCEPMFSDEMSNQLIAGLVPLYPLNALAISITFHTSNTAPAHFFGDLGYNDALCSTETHYSALAKITGYNPLTWRLKFAADSPSHSQAIRSDKYAKLKELVSSVSERSDFQRKSAAYEMQKQMRVKLSTFFNYSRGIALACGAGISGFSSECRSLPQQPVQITLNPNNKVEVNTSFYRNGSSAEIWRQIICEELGVAKSDISFLEEQKEMLDSGPSVLAANSGRMPMQVEKACNQIKEKRFVQPLPICESVFSSRQASAKGSLFFSNSYVAVALELEVDSITLQPLVRSVWASVSLARIFDEQVLKSKIRHTIVTTLREAGALLSHRSSFDIDIMIKGEGEQISSSITSALKGVVSAAFISALEQALLSPVAKMPVDGATLLAAMRGKP</sequence>
<dbReference type="Gene3D" id="3.90.1170.50">
    <property type="entry name" value="Aldehyde oxidase/xanthine dehydrogenase, a/b hammerhead"/>
    <property type="match status" value="1"/>
</dbReference>
<dbReference type="InterPro" id="IPR037165">
    <property type="entry name" value="AldOxase/xan_DH_Mopterin-bd_sf"/>
</dbReference>
<name>A0A644YE93_9ZZZZ</name>
<comment type="caution">
    <text evidence="5">The sequence shown here is derived from an EMBL/GenBank/DDBJ whole genome shotgun (WGS) entry which is preliminary data.</text>
</comment>
<keyword evidence="1" id="KW-0500">Molybdenum</keyword>
<evidence type="ECO:0000259" key="3">
    <source>
        <dbReference type="Pfam" id="PF02738"/>
    </source>
</evidence>
<keyword evidence="2" id="KW-0560">Oxidoreductase</keyword>
<dbReference type="AlphaFoldDB" id="A0A644YE93"/>
<evidence type="ECO:0000256" key="2">
    <source>
        <dbReference type="ARBA" id="ARBA00023002"/>
    </source>
</evidence>
<dbReference type="PANTHER" id="PTHR11908">
    <property type="entry name" value="XANTHINE DEHYDROGENASE"/>
    <property type="match status" value="1"/>
</dbReference>
<dbReference type="InterPro" id="IPR016208">
    <property type="entry name" value="Ald_Oxase/xanthine_DH-like"/>
</dbReference>